<comment type="caution">
    <text evidence="1">The sequence shown here is derived from an EMBL/GenBank/DDBJ whole genome shotgun (WGS) entry which is preliminary data.</text>
</comment>
<dbReference type="Proteomes" id="UP000299102">
    <property type="component" value="Unassembled WGS sequence"/>
</dbReference>
<sequence length="89" mass="9498">MEGGAGGGAVRNYMLRVLPLRELFVAGTPSGCGAPRSGCDKNFEKRENLSHRAQCAAPAGAGNESYRVCFVLFRKALSNRSAPLQAIDR</sequence>
<accession>A0A4C1WA69</accession>
<organism evidence="1 2">
    <name type="scientific">Eumeta variegata</name>
    <name type="common">Bagworm moth</name>
    <name type="synonym">Eumeta japonica</name>
    <dbReference type="NCBI Taxonomy" id="151549"/>
    <lineage>
        <taxon>Eukaryota</taxon>
        <taxon>Metazoa</taxon>
        <taxon>Ecdysozoa</taxon>
        <taxon>Arthropoda</taxon>
        <taxon>Hexapoda</taxon>
        <taxon>Insecta</taxon>
        <taxon>Pterygota</taxon>
        <taxon>Neoptera</taxon>
        <taxon>Endopterygota</taxon>
        <taxon>Lepidoptera</taxon>
        <taxon>Glossata</taxon>
        <taxon>Ditrysia</taxon>
        <taxon>Tineoidea</taxon>
        <taxon>Psychidae</taxon>
        <taxon>Oiketicinae</taxon>
        <taxon>Eumeta</taxon>
    </lineage>
</organism>
<gene>
    <name evidence="1" type="ORF">EVAR_24010_1</name>
</gene>
<dbReference type="AlphaFoldDB" id="A0A4C1WA69"/>
<reference evidence="1 2" key="1">
    <citation type="journal article" date="2019" name="Commun. Biol.">
        <title>The bagworm genome reveals a unique fibroin gene that provides high tensile strength.</title>
        <authorList>
            <person name="Kono N."/>
            <person name="Nakamura H."/>
            <person name="Ohtoshi R."/>
            <person name="Tomita M."/>
            <person name="Numata K."/>
            <person name="Arakawa K."/>
        </authorList>
    </citation>
    <scope>NUCLEOTIDE SEQUENCE [LARGE SCALE GENOMIC DNA]</scope>
</reference>
<dbReference type="EMBL" id="BGZK01000509">
    <property type="protein sequence ID" value="GBP47760.1"/>
    <property type="molecule type" value="Genomic_DNA"/>
</dbReference>
<evidence type="ECO:0000313" key="1">
    <source>
        <dbReference type="EMBL" id="GBP47760.1"/>
    </source>
</evidence>
<evidence type="ECO:0000313" key="2">
    <source>
        <dbReference type="Proteomes" id="UP000299102"/>
    </source>
</evidence>
<protein>
    <submittedName>
        <fullName evidence="1">Uncharacterized protein</fullName>
    </submittedName>
</protein>
<keyword evidence="2" id="KW-1185">Reference proteome</keyword>
<name>A0A4C1WA69_EUMVA</name>
<proteinExistence type="predicted"/>